<reference evidence="1 2" key="1">
    <citation type="submission" date="2024-04" db="EMBL/GenBank/DDBJ databases">
        <authorList>
            <person name="Fracassetti M."/>
        </authorList>
    </citation>
    <scope>NUCLEOTIDE SEQUENCE [LARGE SCALE GENOMIC DNA]</scope>
</reference>
<gene>
    <name evidence="1" type="ORF">LTRI10_LOCUS37422</name>
</gene>
<name>A0AAV2FGH7_9ROSI</name>
<dbReference type="EMBL" id="OZ034819">
    <property type="protein sequence ID" value="CAL1397097.1"/>
    <property type="molecule type" value="Genomic_DNA"/>
</dbReference>
<evidence type="ECO:0000313" key="2">
    <source>
        <dbReference type="Proteomes" id="UP001497516"/>
    </source>
</evidence>
<evidence type="ECO:0000313" key="1">
    <source>
        <dbReference type="EMBL" id="CAL1397097.1"/>
    </source>
</evidence>
<sequence length="67" mass="7390">MASINGVGGGARDDKKLQRIEETELKIHWRAEYGHAHERAQTQSPKHTRNTVVFGVVFGCGDNSIKG</sequence>
<keyword evidence="2" id="KW-1185">Reference proteome</keyword>
<organism evidence="1 2">
    <name type="scientific">Linum trigynum</name>
    <dbReference type="NCBI Taxonomy" id="586398"/>
    <lineage>
        <taxon>Eukaryota</taxon>
        <taxon>Viridiplantae</taxon>
        <taxon>Streptophyta</taxon>
        <taxon>Embryophyta</taxon>
        <taxon>Tracheophyta</taxon>
        <taxon>Spermatophyta</taxon>
        <taxon>Magnoliopsida</taxon>
        <taxon>eudicotyledons</taxon>
        <taxon>Gunneridae</taxon>
        <taxon>Pentapetalae</taxon>
        <taxon>rosids</taxon>
        <taxon>fabids</taxon>
        <taxon>Malpighiales</taxon>
        <taxon>Linaceae</taxon>
        <taxon>Linum</taxon>
    </lineage>
</organism>
<dbReference type="Proteomes" id="UP001497516">
    <property type="component" value="Chromosome 6"/>
</dbReference>
<accession>A0AAV2FGH7</accession>
<protein>
    <submittedName>
        <fullName evidence="1">Uncharacterized protein</fullName>
    </submittedName>
</protein>
<dbReference type="AlphaFoldDB" id="A0AAV2FGH7"/>
<proteinExistence type="predicted"/>